<keyword evidence="2" id="KW-0238">DNA-binding</keyword>
<dbReference type="GO" id="GO:0003677">
    <property type="term" value="F:DNA binding"/>
    <property type="evidence" value="ECO:0007669"/>
    <property type="project" value="UniProtKB-KW"/>
</dbReference>
<protein>
    <submittedName>
        <fullName evidence="2">AbrB/MazE/SpoVT family DNA-binding domain-containing protein</fullName>
    </submittedName>
</protein>
<proteinExistence type="predicted"/>
<dbReference type="PANTHER" id="PTHR34860:SF6">
    <property type="entry name" value="REPRESSOR-LIKE PROTEIN SSO7C3"/>
    <property type="match status" value="1"/>
</dbReference>
<evidence type="ECO:0000313" key="2">
    <source>
        <dbReference type="EMBL" id="MBV6343194.1"/>
    </source>
</evidence>
<dbReference type="PANTHER" id="PTHR34860">
    <property type="entry name" value="REPRESSOR-LIKE PROTEIN SSO7C3"/>
    <property type="match status" value="1"/>
</dbReference>
<comment type="caution">
    <text evidence="2">The sequence shown here is derived from an EMBL/GenBank/DDBJ whole genome shotgun (WGS) entry which is preliminary data.</text>
</comment>
<sequence length="85" mass="9428">MSQVKVNNKFQVTIPAEIREKAHIKEGDVLEVVCQDKTIVFKPRAVSGSEGIDAAIAEGVKDYQEGRVFGPFDSIEEFKAALYKI</sequence>
<dbReference type="InterPro" id="IPR052975">
    <property type="entry name" value="Repressor-like_regulatory"/>
</dbReference>
<organism evidence="2 3">
    <name type="scientific">Candidatus Magnetobacterium casense</name>
    <dbReference type="NCBI Taxonomy" id="1455061"/>
    <lineage>
        <taxon>Bacteria</taxon>
        <taxon>Pseudomonadati</taxon>
        <taxon>Nitrospirota</taxon>
        <taxon>Thermodesulfovibrionia</taxon>
        <taxon>Thermodesulfovibrionales</taxon>
        <taxon>Candidatus Magnetobacteriaceae</taxon>
        <taxon>Candidatus Magnetobacterium</taxon>
    </lineage>
</organism>
<dbReference type="RefSeq" id="WP_218253797.1">
    <property type="nucleotide sequence ID" value="NZ_JABXWD010000481.1"/>
</dbReference>
<dbReference type="InterPro" id="IPR007159">
    <property type="entry name" value="SpoVT-AbrB_dom"/>
</dbReference>
<accession>A0ABS6S4A5</accession>
<gene>
    <name evidence="2" type="ORF">HWQ67_16565</name>
</gene>
<dbReference type="Pfam" id="PF04014">
    <property type="entry name" value="MazE_antitoxin"/>
    <property type="match status" value="1"/>
</dbReference>
<name>A0ABS6S4A5_9BACT</name>
<dbReference type="Proteomes" id="UP001196980">
    <property type="component" value="Unassembled WGS sequence"/>
</dbReference>
<evidence type="ECO:0000313" key="3">
    <source>
        <dbReference type="Proteomes" id="UP001196980"/>
    </source>
</evidence>
<dbReference type="SMART" id="SM00966">
    <property type="entry name" value="SpoVT_AbrB"/>
    <property type="match status" value="1"/>
</dbReference>
<feature type="domain" description="SpoVT-AbrB" evidence="1">
    <location>
        <begin position="4"/>
        <end position="49"/>
    </location>
</feature>
<evidence type="ECO:0000259" key="1">
    <source>
        <dbReference type="SMART" id="SM00966"/>
    </source>
</evidence>
<reference evidence="2 3" key="1">
    <citation type="journal article" date="2020" name="J Geophys Res Biogeosci">
        <title>Magnetotaxis as an Adaptation to Enable Bacterial Shuttling of Microbial Sulfur and Sulfur Cycling Across Aquatic Oxic#Anoxic Interfaces.</title>
        <authorList>
            <person name="Li J."/>
            <person name="Liu P."/>
            <person name="Wang J."/>
            <person name="Roberts A.P."/>
            <person name="Pan Y."/>
        </authorList>
    </citation>
    <scope>NUCLEOTIDE SEQUENCE [LARGE SCALE GENOMIC DNA]</scope>
    <source>
        <strain evidence="2 3">MYR-1_YQ</strain>
    </source>
</reference>
<dbReference type="EMBL" id="JABXWD010000481">
    <property type="protein sequence ID" value="MBV6343194.1"/>
    <property type="molecule type" value="Genomic_DNA"/>
</dbReference>
<keyword evidence="3" id="KW-1185">Reference proteome</keyword>
<dbReference type="NCBIfam" id="TIGR01439">
    <property type="entry name" value="lp_hng_hel_AbrB"/>
    <property type="match status" value="1"/>
</dbReference>